<dbReference type="Proteomes" id="UP000887013">
    <property type="component" value="Unassembled WGS sequence"/>
</dbReference>
<dbReference type="EMBL" id="BMAW01103066">
    <property type="protein sequence ID" value="GFT07092.1"/>
    <property type="molecule type" value="Genomic_DNA"/>
</dbReference>
<dbReference type="Pfam" id="PF17921">
    <property type="entry name" value="Integrase_H2C2"/>
    <property type="match status" value="1"/>
</dbReference>
<evidence type="ECO:0000313" key="3">
    <source>
        <dbReference type="EMBL" id="GFT25315.1"/>
    </source>
</evidence>
<dbReference type="AlphaFoldDB" id="A0A8X6QHH0"/>
<accession>A0A8X6QHH0</accession>
<dbReference type="Gene3D" id="1.10.340.70">
    <property type="match status" value="1"/>
</dbReference>
<protein>
    <submittedName>
        <fullName evidence="5">Transposon Tf2-9 polyprotein</fullName>
    </submittedName>
</protein>
<evidence type="ECO:0000313" key="2">
    <source>
        <dbReference type="EMBL" id="GFT07092.1"/>
    </source>
</evidence>
<dbReference type="EMBL" id="BMAW01011736">
    <property type="protein sequence ID" value="GFT25315.1"/>
    <property type="molecule type" value="Genomic_DNA"/>
</dbReference>
<evidence type="ECO:0000313" key="4">
    <source>
        <dbReference type="EMBL" id="GFT30718.1"/>
    </source>
</evidence>
<dbReference type="InterPro" id="IPR041588">
    <property type="entry name" value="Integrase_H2C2"/>
</dbReference>
<gene>
    <name evidence="5" type="primary">Tf2-9_85</name>
    <name evidence="4" type="ORF">NPIL_585461</name>
    <name evidence="5" type="ORF">NPIL_614261</name>
    <name evidence="3" type="ORF">NPIL_684601</name>
    <name evidence="2" type="ORF">NPIL_93741</name>
</gene>
<dbReference type="OrthoDB" id="6272026at2759"/>
<proteinExistence type="predicted"/>
<comment type="caution">
    <text evidence="5">The sequence shown here is derived from an EMBL/GenBank/DDBJ whole genome shotgun (WGS) entry which is preliminary data.</text>
</comment>
<sequence length="124" mass="14215">MIAQEQVNGPQLEQLLKSNTSLKLEKHFPLEDINLICDMSTNQTQPFIPKTFRQIISENVYFLSHPGASATSNLISKRFVWPKMKSDIRNEFMLVPNASVLRCFRTPKFHFACLLSQILDSLTS</sequence>
<dbReference type="EMBL" id="BMAW01107753">
    <property type="protein sequence ID" value="GFT30718.1"/>
    <property type="molecule type" value="Genomic_DNA"/>
</dbReference>
<reference evidence="5" key="1">
    <citation type="submission" date="2020-08" db="EMBL/GenBank/DDBJ databases">
        <title>Multicomponent nature underlies the extraordinary mechanical properties of spider dragline silk.</title>
        <authorList>
            <person name="Kono N."/>
            <person name="Nakamura H."/>
            <person name="Mori M."/>
            <person name="Yoshida Y."/>
            <person name="Ohtoshi R."/>
            <person name="Malay A.D."/>
            <person name="Moran D.A.P."/>
            <person name="Tomita M."/>
            <person name="Numata K."/>
            <person name="Arakawa K."/>
        </authorList>
    </citation>
    <scope>NUCLEOTIDE SEQUENCE</scope>
</reference>
<evidence type="ECO:0000313" key="6">
    <source>
        <dbReference type="Proteomes" id="UP000887013"/>
    </source>
</evidence>
<feature type="domain" description="Integrase zinc-binding" evidence="1">
    <location>
        <begin position="49"/>
        <end position="90"/>
    </location>
</feature>
<name>A0A8X6QHH0_NEPPI</name>
<keyword evidence="6" id="KW-1185">Reference proteome</keyword>
<dbReference type="EMBL" id="BMAW01126935">
    <property type="protein sequence ID" value="GFU18940.1"/>
    <property type="molecule type" value="Genomic_DNA"/>
</dbReference>
<evidence type="ECO:0000259" key="1">
    <source>
        <dbReference type="Pfam" id="PF17921"/>
    </source>
</evidence>
<organism evidence="5 6">
    <name type="scientific">Nephila pilipes</name>
    <name type="common">Giant wood spider</name>
    <name type="synonym">Nephila maculata</name>
    <dbReference type="NCBI Taxonomy" id="299642"/>
    <lineage>
        <taxon>Eukaryota</taxon>
        <taxon>Metazoa</taxon>
        <taxon>Ecdysozoa</taxon>
        <taxon>Arthropoda</taxon>
        <taxon>Chelicerata</taxon>
        <taxon>Arachnida</taxon>
        <taxon>Araneae</taxon>
        <taxon>Araneomorphae</taxon>
        <taxon>Entelegynae</taxon>
        <taxon>Araneoidea</taxon>
        <taxon>Nephilidae</taxon>
        <taxon>Nephila</taxon>
    </lineage>
</organism>
<evidence type="ECO:0000313" key="5">
    <source>
        <dbReference type="EMBL" id="GFU18940.1"/>
    </source>
</evidence>